<feature type="region of interest" description="Disordered" evidence="2">
    <location>
        <begin position="1"/>
        <end position="62"/>
    </location>
</feature>
<evidence type="ECO:0000256" key="3">
    <source>
        <dbReference type="SAM" id="Phobius"/>
    </source>
</evidence>
<dbReference type="GO" id="GO:0005789">
    <property type="term" value="C:endoplasmic reticulum membrane"/>
    <property type="evidence" value="ECO:0007669"/>
    <property type="project" value="TreeGrafter"/>
</dbReference>
<dbReference type="GO" id="GO:0008610">
    <property type="term" value="P:lipid biosynthetic process"/>
    <property type="evidence" value="ECO:0007669"/>
    <property type="project" value="TreeGrafter"/>
</dbReference>
<keyword evidence="3" id="KW-0812">Transmembrane</keyword>
<feature type="transmembrane region" description="Helical" evidence="3">
    <location>
        <begin position="193"/>
        <end position="211"/>
    </location>
</feature>
<feature type="region of interest" description="Disordered" evidence="2">
    <location>
        <begin position="76"/>
        <end position="121"/>
    </location>
</feature>
<dbReference type="PANTHER" id="PTHR11247:SF40">
    <property type="entry name" value="LIPID PHOSPHATE PHOSPHATASE EPSILON 1, CHLOROPLASTIC"/>
    <property type="match status" value="1"/>
</dbReference>
<reference evidence="4" key="1">
    <citation type="submission" date="2015-07" db="EMBL/GenBank/DDBJ databases">
        <title>Transcriptome Assembly of Anthurium amnicola.</title>
        <authorList>
            <person name="Suzuki J."/>
        </authorList>
    </citation>
    <scope>NUCLEOTIDE SEQUENCE</scope>
</reference>
<feature type="compositionally biased region" description="Polar residues" evidence="2">
    <location>
        <begin position="1"/>
        <end position="20"/>
    </location>
</feature>
<dbReference type="InterPro" id="IPR036938">
    <property type="entry name" value="PAP2/HPO_sf"/>
</dbReference>
<dbReference type="GO" id="GO:0047874">
    <property type="term" value="F:dolichyldiphosphatase activity"/>
    <property type="evidence" value="ECO:0007669"/>
    <property type="project" value="TreeGrafter"/>
</dbReference>
<feature type="transmembrane region" description="Helical" evidence="3">
    <location>
        <begin position="279"/>
        <end position="301"/>
    </location>
</feature>
<evidence type="ECO:0000313" key="4">
    <source>
        <dbReference type="EMBL" id="JAT66716.1"/>
    </source>
</evidence>
<evidence type="ECO:0000256" key="2">
    <source>
        <dbReference type="SAM" id="MobiDB-lite"/>
    </source>
</evidence>
<dbReference type="EMBL" id="GDJX01001220">
    <property type="protein sequence ID" value="JAT66716.1"/>
    <property type="molecule type" value="Transcribed_RNA"/>
</dbReference>
<organism evidence="4">
    <name type="scientific">Anthurium amnicola</name>
    <dbReference type="NCBI Taxonomy" id="1678845"/>
    <lineage>
        <taxon>Eukaryota</taxon>
        <taxon>Viridiplantae</taxon>
        <taxon>Streptophyta</taxon>
        <taxon>Embryophyta</taxon>
        <taxon>Tracheophyta</taxon>
        <taxon>Spermatophyta</taxon>
        <taxon>Magnoliopsida</taxon>
        <taxon>Liliopsida</taxon>
        <taxon>Araceae</taxon>
        <taxon>Pothoideae</taxon>
        <taxon>Potheae</taxon>
        <taxon>Anthurium</taxon>
    </lineage>
</organism>
<feature type="compositionally biased region" description="Gly residues" evidence="2">
    <location>
        <begin position="97"/>
        <end position="109"/>
    </location>
</feature>
<gene>
    <name evidence="4" type="primary">DOLPP1_3</name>
    <name evidence="4" type="ORF">g.33092</name>
</gene>
<dbReference type="PANTHER" id="PTHR11247">
    <property type="entry name" value="PALMITOYL-PROTEIN THIOESTERASE/DOLICHYLDIPHOSPHATASE 1"/>
    <property type="match status" value="1"/>
</dbReference>
<protein>
    <submittedName>
        <fullName evidence="4">Dolichyldiphosphatase 1</fullName>
    </submittedName>
</protein>
<dbReference type="AlphaFoldDB" id="A0A1D1ZID0"/>
<accession>A0A1D1ZID0</accession>
<dbReference type="GO" id="GO:0006487">
    <property type="term" value="P:protein N-linked glycosylation"/>
    <property type="evidence" value="ECO:0007669"/>
    <property type="project" value="TreeGrafter"/>
</dbReference>
<dbReference type="SUPFAM" id="SSF48317">
    <property type="entry name" value="Acid phosphatase/Vanadium-dependent haloperoxidase"/>
    <property type="match status" value="1"/>
</dbReference>
<evidence type="ECO:0000256" key="1">
    <source>
        <dbReference type="ARBA" id="ARBA00022801"/>
    </source>
</evidence>
<feature type="transmembrane region" description="Helical" evidence="3">
    <location>
        <begin position="249"/>
        <end position="267"/>
    </location>
</feature>
<dbReference type="Gene3D" id="1.20.144.10">
    <property type="entry name" value="Phosphatidic acid phosphatase type 2/haloperoxidase"/>
    <property type="match status" value="1"/>
</dbReference>
<feature type="transmembrane region" description="Helical" evidence="3">
    <location>
        <begin position="217"/>
        <end position="237"/>
    </location>
</feature>
<feature type="compositionally biased region" description="Low complexity" evidence="2">
    <location>
        <begin position="21"/>
        <end position="33"/>
    </location>
</feature>
<keyword evidence="3" id="KW-0472">Membrane</keyword>
<keyword evidence="1" id="KW-0378">Hydrolase</keyword>
<sequence length="312" mass="33114">MTSTILPSSSRASFLTQSRDPSAMAAPQAPPSARFKSLRPSSVSVLSGSKKAALDGGGSGSWRSVSRNPVVLRVGMPGPSQMTEMVRAPPDGLPGSPSGGGEEGGGETGGDQTVVLTSGSNLTPDRLESTLNRLSKWVVAAVFGLVILWKHDAEAMWAAMGAVLNAWLSAKLKQILNHERPDPALRSDPGMPSSHAQSIFYAAFFVVISLVDSLGINLLTLSVGTLTLACSSYLAWLRVSQKLHTVSQIGVGAALGSTFSITWFWLWHTFVFKAFVSSILVRIVVILGSAAFCLVFLVHVVQHWLLEDEGSL</sequence>
<name>A0A1D1ZID0_9ARAE</name>
<proteinExistence type="predicted"/>
<keyword evidence="3" id="KW-1133">Transmembrane helix</keyword>